<dbReference type="EMBL" id="CAJHIA010000017">
    <property type="protein sequence ID" value="CAD6446207.1"/>
    <property type="molecule type" value="Genomic_DNA"/>
</dbReference>
<reference evidence="1" key="1">
    <citation type="submission" date="2020-10" db="EMBL/GenBank/DDBJ databases">
        <authorList>
            <person name="Kusch S."/>
        </authorList>
    </citation>
    <scope>NUCLEOTIDE SEQUENCE</scope>
    <source>
        <strain evidence="1">SwB9</strain>
    </source>
</reference>
<evidence type="ECO:0000313" key="1">
    <source>
        <dbReference type="EMBL" id="CAD6446207.1"/>
    </source>
</evidence>
<gene>
    <name evidence="1" type="ORF">SCLTRI_LOCUS5917</name>
</gene>
<name>A0A8H2ZP12_9HELO</name>
<dbReference type="AlphaFoldDB" id="A0A8H2ZP12"/>
<proteinExistence type="predicted"/>
<organism evidence="1 2">
    <name type="scientific">Sclerotinia trifoliorum</name>
    <dbReference type="NCBI Taxonomy" id="28548"/>
    <lineage>
        <taxon>Eukaryota</taxon>
        <taxon>Fungi</taxon>
        <taxon>Dikarya</taxon>
        <taxon>Ascomycota</taxon>
        <taxon>Pezizomycotina</taxon>
        <taxon>Leotiomycetes</taxon>
        <taxon>Helotiales</taxon>
        <taxon>Sclerotiniaceae</taxon>
        <taxon>Sclerotinia</taxon>
    </lineage>
</organism>
<protein>
    <submittedName>
        <fullName evidence="1">6a769432-1a59-48c0-a3df-dc3c1bc14fce-CDS</fullName>
    </submittedName>
</protein>
<comment type="caution">
    <text evidence="1">The sequence shown here is derived from an EMBL/GenBank/DDBJ whole genome shotgun (WGS) entry which is preliminary data.</text>
</comment>
<dbReference type="Proteomes" id="UP000624404">
    <property type="component" value="Unassembled WGS sequence"/>
</dbReference>
<accession>A0A8H2ZP12</accession>
<keyword evidence="2" id="KW-1185">Reference proteome</keyword>
<dbReference type="OrthoDB" id="3556485at2759"/>
<evidence type="ECO:0000313" key="2">
    <source>
        <dbReference type="Proteomes" id="UP000624404"/>
    </source>
</evidence>
<sequence length="211" mass="23975">MCQRYHITYSCYPQCKTGKKDPLQLVRCELFRDTKNLPWDNDRCSDENGGNGRRISLQRLRLRHRCSSCVTKAVAARVMERNEREERERNAERRGERGDVLRQLRLEEDEEEEVTPKVSQYQFASANFPVCGHDPGGKVNFDVEADLTAKMEDELKAGASSEYIAHRPASAPATPPLSLMPMLLSDTLKMEEGPPEFLADSDGDFGLGIYF</sequence>